<keyword evidence="4 7" id="KW-0812">Transmembrane</keyword>
<gene>
    <name evidence="9" type="ORF">SAMN04488025_10263</name>
</gene>
<comment type="similarity">
    <text evidence="2">Belongs to the GSP F family.</text>
</comment>
<evidence type="ECO:0000256" key="1">
    <source>
        <dbReference type="ARBA" id="ARBA00004651"/>
    </source>
</evidence>
<evidence type="ECO:0000256" key="3">
    <source>
        <dbReference type="ARBA" id="ARBA00022475"/>
    </source>
</evidence>
<evidence type="ECO:0000256" key="7">
    <source>
        <dbReference type="SAM" id="Phobius"/>
    </source>
</evidence>
<feature type="transmembrane region" description="Helical" evidence="7">
    <location>
        <begin position="164"/>
        <end position="185"/>
    </location>
</feature>
<dbReference type="PANTHER" id="PTHR30012">
    <property type="entry name" value="GENERAL SECRETION PATHWAY PROTEIN"/>
    <property type="match status" value="1"/>
</dbReference>
<dbReference type="STRING" id="201973.SAMN04488025_10263"/>
<comment type="subcellular location">
    <subcellularLocation>
        <location evidence="1">Cell membrane</location>
        <topology evidence="1">Multi-pass membrane protein</topology>
    </subcellularLocation>
</comment>
<dbReference type="InterPro" id="IPR042094">
    <property type="entry name" value="T2SS_GspF_sf"/>
</dbReference>
<dbReference type="EMBL" id="FOOK01000002">
    <property type="protein sequence ID" value="SFF66708.1"/>
    <property type="molecule type" value="Genomic_DNA"/>
</dbReference>
<sequence>MFRRRWSHERLVLFSQQLAILLDSGFPLTPSLRLLGQQGILSPAEAERICQSLEAGASLSESLRAEGFPALYVSFIRAAEEHGEYAFGLRQGESYYREKGEFLRDLGQALLYPAVVMILVILAFLFLVTAVIPRFAELYASMGMELPLFTRLLLGFYGLLRSGFMAMLCLAAVIGATALLVRRLPPRKRWRWTRWLYRIPGVRHYFLYRFTHYLSVQLGAMLSAGIPLLTALETMRSLTPWPSLAEGIDRIRTRLLAGESFNRSLAVEGGQLFLPAVPQWVALGEETGRLDQSLLTLARAMENVIRERSRKLTHSLEPLLIFLIGVLIAVTVIALFLPMLQLTRAI</sequence>
<evidence type="ECO:0000256" key="5">
    <source>
        <dbReference type="ARBA" id="ARBA00022989"/>
    </source>
</evidence>
<evidence type="ECO:0000256" key="6">
    <source>
        <dbReference type="ARBA" id="ARBA00023136"/>
    </source>
</evidence>
<dbReference type="AlphaFoldDB" id="A0A1I2KK49"/>
<feature type="transmembrane region" description="Helical" evidence="7">
    <location>
        <begin position="319"/>
        <end position="340"/>
    </location>
</feature>
<protein>
    <submittedName>
        <fullName evidence="9">Type IV pilus assembly protein PilC</fullName>
    </submittedName>
</protein>
<keyword evidence="6 7" id="KW-0472">Membrane</keyword>
<evidence type="ECO:0000256" key="2">
    <source>
        <dbReference type="ARBA" id="ARBA00005745"/>
    </source>
</evidence>
<dbReference type="PANTHER" id="PTHR30012:SF0">
    <property type="entry name" value="TYPE II SECRETION SYSTEM PROTEIN F-RELATED"/>
    <property type="match status" value="1"/>
</dbReference>
<dbReference type="Gene3D" id="1.20.81.30">
    <property type="entry name" value="Type II secretion system (T2SS), domain F"/>
    <property type="match status" value="2"/>
</dbReference>
<dbReference type="Proteomes" id="UP000198661">
    <property type="component" value="Unassembled WGS sequence"/>
</dbReference>
<feature type="domain" description="Type II secretion system protein GspF" evidence="8">
    <location>
        <begin position="14"/>
        <end position="133"/>
    </location>
</feature>
<evidence type="ECO:0000313" key="10">
    <source>
        <dbReference type="Proteomes" id="UP000198661"/>
    </source>
</evidence>
<dbReference type="Pfam" id="PF00482">
    <property type="entry name" value="T2SSF"/>
    <property type="match status" value="2"/>
</dbReference>
<evidence type="ECO:0000313" key="9">
    <source>
        <dbReference type="EMBL" id="SFF66708.1"/>
    </source>
</evidence>
<organism evidence="9 10">
    <name type="scientific">Planifilum fulgidum</name>
    <dbReference type="NCBI Taxonomy" id="201973"/>
    <lineage>
        <taxon>Bacteria</taxon>
        <taxon>Bacillati</taxon>
        <taxon>Bacillota</taxon>
        <taxon>Bacilli</taxon>
        <taxon>Bacillales</taxon>
        <taxon>Thermoactinomycetaceae</taxon>
        <taxon>Planifilum</taxon>
    </lineage>
</organism>
<evidence type="ECO:0000256" key="4">
    <source>
        <dbReference type="ARBA" id="ARBA00022692"/>
    </source>
</evidence>
<name>A0A1I2KK49_9BACL</name>
<keyword evidence="5 7" id="KW-1133">Transmembrane helix</keyword>
<feature type="domain" description="Type II secretion system protein GspF" evidence="8">
    <location>
        <begin position="217"/>
        <end position="338"/>
    </location>
</feature>
<feature type="transmembrane region" description="Helical" evidence="7">
    <location>
        <begin position="110"/>
        <end position="131"/>
    </location>
</feature>
<reference evidence="9 10" key="1">
    <citation type="submission" date="2016-10" db="EMBL/GenBank/DDBJ databases">
        <authorList>
            <person name="de Groot N.N."/>
        </authorList>
    </citation>
    <scope>NUCLEOTIDE SEQUENCE [LARGE SCALE GENOMIC DNA]</scope>
    <source>
        <strain evidence="9 10">DSM 44945</strain>
    </source>
</reference>
<accession>A0A1I2KK49</accession>
<dbReference type="InterPro" id="IPR018076">
    <property type="entry name" value="T2SS_GspF_dom"/>
</dbReference>
<proteinExistence type="inferred from homology"/>
<dbReference type="InterPro" id="IPR003004">
    <property type="entry name" value="GspF/PilC"/>
</dbReference>
<dbReference type="GO" id="GO:0005886">
    <property type="term" value="C:plasma membrane"/>
    <property type="evidence" value="ECO:0007669"/>
    <property type="project" value="UniProtKB-SubCell"/>
</dbReference>
<dbReference type="RefSeq" id="WP_092035508.1">
    <property type="nucleotide sequence ID" value="NZ_FOOK01000002.1"/>
</dbReference>
<keyword evidence="3" id="KW-1003">Cell membrane</keyword>
<evidence type="ECO:0000259" key="8">
    <source>
        <dbReference type="Pfam" id="PF00482"/>
    </source>
</evidence>
<dbReference type="PRINTS" id="PR00812">
    <property type="entry name" value="BCTERIALGSPF"/>
</dbReference>
<dbReference type="OrthoDB" id="9805682at2"/>
<keyword evidence="10" id="KW-1185">Reference proteome</keyword>
<feature type="transmembrane region" description="Helical" evidence="7">
    <location>
        <begin position="206"/>
        <end position="232"/>
    </location>
</feature>